<comment type="caution">
    <text evidence="2">The sequence shown here is derived from an EMBL/GenBank/DDBJ whole genome shotgun (WGS) entry which is preliminary data.</text>
</comment>
<dbReference type="Gene3D" id="2.40.30.200">
    <property type="match status" value="1"/>
</dbReference>
<name>A0AAX6BDL7_PRIMG</name>
<sequence length="233" mass="26807">MGVDGAINTGTTYDVRTMTAQCKMTAVDAYDYELLRNELFRVMDSKEAFYIVRDIEPGKRWLVKYNGSYSLTQKAQRGKFDIEFISFYPYSESVGRTMDPFTIDSELWQVGMGLIDDDESQIYTYTKTNFRIYNAGDIEVNPRKHDLLVTFKGPSTNLKIKNTTTGDEWSYNETTASGDTIKLYNIKSLKNELSIFSKTNRKLITLAPGWNDFVISGTTGAFTISFDFRYRYF</sequence>
<evidence type="ECO:0000259" key="1">
    <source>
        <dbReference type="Pfam" id="PF05709"/>
    </source>
</evidence>
<protein>
    <submittedName>
        <fullName evidence="2">Phage tail family protein</fullName>
    </submittedName>
</protein>
<evidence type="ECO:0000313" key="2">
    <source>
        <dbReference type="EMBL" id="GMG71825.1"/>
    </source>
</evidence>
<reference evidence="2" key="1">
    <citation type="journal article" date="2024" name="Appl Microbiol">
        <title>Effect of kuratsuki Bacillus and Priestia on Taste of Sake.</title>
        <authorList>
            <person name="Kobayashi K."/>
            <person name="Nishida H."/>
        </authorList>
    </citation>
    <scope>NUCLEOTIDE SEQUENCE</scope>
    <source>
        <strain evidence="2">B-12</strain>
    </source>
</reference>
<organism evidence="2 3">
    <name type="scientific">Priestia megaterium</name>
    <name type="common">Bacillus megaterium</name>
    <dbReference type="NCBI Taxonomy" id="1404"/>
    <lineage>
        <taxon>Bacteria</taxon>
        <taxon>Bacillati</taxon>
        <taxon>Bacillota</taxon>
        <taxon>Bacilli</taxon>
        <taxon>Bacillales</taxon>
        <taxon>Bacillaceae</taxon>
        <taxon>Priestia</taxon>
    </lineage>
</organism>
<dbReference type="Proteomes" id="UP001165240">
    <property type="component" value="Unassembled WGS sequence"/>
</dbReference>
<feature type="domain" description="Siphovirus-type tail component RIFT-related" evidence="1">
    <location>
        <begin position="2"/>
        <end position="85"/>
    </location>
</feature>
<gene>
    <name evidence="2" type="ORF">ShirakiTB12_02930</name>
</gene>
<accession>A0AAX6BDL7</accession>
<dbReference type="InterPro" id="IPR008841">
    <property type="entry name" value="Siphovirus-type_tail_N"/>
</dbReference>
<dbReference type="AlphaFoldDB" id="A0AAX6BDL7"/>
<proteinExistence type="predicted"/>
<dbReference type="EMBL" id="BSYK01000001">
    <property type="protein sequence ID" value="GMG71825.1"/>
    <property type="molecule type" value="Genomic_DNA"/>
</dbReference>
<evidence type="ECO:0000313" key="3">
    <source>
        <dbReference type="Proteomes" id="UP001165240"/>
    </source>
</evidence>
<dbReference type="Pfam" id="PF05709">
    <property type="entry name" value="Sipho_tail"/>
    <property type="match status" value="1"/>
</dbReference>